<accession>A0ABW1Q3K3</accession>
<protein>
    <submittedName>
        <fullName evidence="1">Rz1 family lipoprotein</fullName>
    </submittedName>
</protein>
<reference evidence="2" key="1">
    <citation type="journal article" date="2019" name="Int. J. Syst. Evol. Microbiol.">
        <title>The Global Catalogue of Microorganisms (GCM) 10K type strain sequencing project: providing services to taxonomists for standard genome sequencing and annotation.</title>
        <authorList>
            <consortium name="The Broad Institute Genomics Platform"/>
            <consortium name="The Broad Institute Genome Sequencing Center for Infectious Disease"/>
            <person name="Wu L."/>
            <person name="Ma J."/>
        </authorList>
    </citation>
    <scope>NUCLEOTIDE SEQUENCE [LARGE SCALE GENOMIC DNA]</scope>
    <source>
        <strain evidence="2">JCM30009</strain>
    </source>
</reference>
<name>A0ABW1Q3K3_9ENTR</name>
<dbReference type="RefSeq" id="WP_232034349.1">
    <property type="nucleotide sequence ID" value="NZ_JBHSRG010000010.1"/>
</dbReference>
<dbReference type="EMBL" id="JBHSRG010000010">
    <property type="protein sequence ID" value="MFC6122772.1"/>
    <property type="molecule type" value="Genomic_DNA"/>
</dbReference>
<organism evidence="1 2">
    <name type="scientific">Citrobacter bitternis</name>
    <dbReference type="NCBI Taxonomy" id="1585982"/>
    <lineage>
        <taxon>Bacteria</taxon>
        <taxon>Pseudomonadati</taxon>
        <taxon>Pseudomonadota</taxon>
        <taxon>Gammaproteobacteria</taxon>
        <taxon>Enterobacterales</taxon>
        <taxon>Enterobacteriaceae</taxon>
        <taxon>Citrobacter</taxon>
    </lineage>
</organism>
<evidence type="ECO:0000313" key="1">
    <source>
        <dbReference type="EMBL" id="MFC6122772.1"/>
    </source>
</evidence>
<keyword evidence="1" id="KW-0449">Lipoprotein</keyword>
<evidence type="ECO:0000313" key="2">
    <source>
        <dbReference type="Proteomes" id="UP001596169"/>
    </source>
</evidence>
<keyword evidence="2" id="KW-1185">Reference proteome</keyword>
<proteinExistence type="predicted"/>
<sequence>MMAPVPDLLTPLNGIISPSESVSIRLRISWQGCSSMFASSVSTNVLHIAV</sequence>
<dbReference type="Proteomes" id="UP001596169">
    <property type="component" value="Unassembled WGS sequence"/>
</dbReference>
<comment type="caution">
    <text evidence="1">The sequence shown here is derived from an EMBL/GenBank/DDBJ whole genome shotgun (WGS) entry which is preliminary data.</text>
</comment>
<gene>
    <name evidence="1" type="ORF">ACFPZP_17085</name>
</gene>